<dbReference type="FunFam" id="3.20.80.10:FF:000002">
    <property type="entry name" value="Heme-binding protein 2"/>
    <property type="match status" value="1"/>
</dbReference>
<proteinExistence type="inferred from homology"/>
<comment type="caution">
    <text evidence="3">The sequence shown here is derived from an EMBL/GenBank/DDBJ whole genome shotgun (WGS) entry which is preliminary data.</text>
</comment>
<evidence type="ECO:0000313" key="4">
    <source>
        <dbReference type="Proteomes" id="UP000326939"/>
    </source>
</evidence>
<keyword evidence="4" id="KW-1185">Reference proteome</keyword>
<sequence length="313" mass="35238">MLKLSFLLTLLSSASSGLWHDEAKKSSVGIYPPSCSRIECPVFDVIQLGNGYEIRRYNSSVWMSTSSIQDISLVEATRTGFLRLFDYIQGKNSYEEKIEMTAPVITEVSPSDGPFCESSFTVSFYVPKENQANPPPAKGLHVQRWKPTYVAVRQFKGFVTDSNVGEEAAALQASLADTIWAAAIEKSLPDSTTVYAVAQYNSPFEFDNRVNEIWMQFYIEDDLLDLGFKSTFKPVDVCLQQAVCNIHIIFLGWNLGMRDNSMNGRRNFTCSSMLQVSFIKYSNVVICSATPEFPRNYSQCLREARLACLMMNI</sequence>
<evidence type="ECO:0008006" key="5">
    <source>
        <dbReference type="Google" id="ProtNLM"/>
    </source>
</evidence>
<dbReference type="Pfam" id="PF04832">
    <property type="entry name" value="SOUL"/>
    <property type="match status" value="1"/>
</dbReference>
<evidence type="ECO:0000256" key="2">
    <source>
        <dbReference type="SAM" id="SignalP"/>
    </source>
</evidence>
<keyword evidence="2" id="KW-0732">Signal</keyword>
<feature type="signal peptide" evidence="2">
    <location>
        <begin position="1"/>
        <end position="16"/>
    </location>
</feature>
<dbReference type="InterPro" id="IPR011256">
    <property type="entry name" value="Reg_factor_effector_dom_sf"/>
</dbReference>
<dbReference type="AlphaFoldDB" id="A0A5N5JUV9"/>
<dbReference type="SUPFAM" id="SSF55136">
    <property type="entry name" value="Probable bacterial effector-binding domain"/>
    <property type="match status" value="1"/>
</dbReference>
<gene>
    <name evidence="3" type="ORF">DKX38_025629</name>
</gene>
<feature type="chain" id="PRO_5024408896" description="SOUL heme-binding protein" evidence="2">
    <location>
        <begin position="17"/>
        <end position="313"/>
    </location>
</feature>
<evidence type="ECO:0000313" key="3">
    <source>
        <dbReference type="EMBL" id="KAB5521310.1"/>
    </source>
</evidence>
<dbReference type="PANTHER" id="PTHR11220">
    <property type="entry name" value="HEME-BINDING PROTEIN-RELATED"/>
    <property type="match status" value="1"/>
</dbReference>
<dbReference type="Proteomes" id="UP000326939">
    <property type="component" value="Chromosome 16"/>
</dbReference>
<organism evidence="3 4">
    <name type="scientific">Salix brachista</name>
    <dbReference type="NCBI Taxonomy" id="2182728"/>
    <lineage>
        <taxon>Eukaryota</taxon>
        <taxon>Viridiplantae</taxon>
        <taxon>Streptophyta</taxon>
        <taxon>Embryophyta</taxon>
        <taxon>Tracheophyta</taxon>
        <taxon>Spermatophyta</taxon>
        <taxon>Magnoliopsida</taxon>
        <taxon>eudicotyledons</taxon>
        <taxon>Gunneridae</taxon>
        <taxon>Pentapetalae</taxon>
        <taxon>rosids</taxon>
        <taxon>fabids</taxon>
        <taxon>Malpighiales</taxon>
        <taxon>Salicaceae</taxon>
        <taxon>Saliceae</taxon>
        <taxon>Salix</taxon>
    </lineage>
</organism>
<dbReference type="InterPro" id="IPR006917">
    <property type="entry name" value="SOUL_heme-bd"/>
</dbReference>
<protein>
    <recommendedName>
        <fullName evidence="5">SOUL heme-binding protein</fullName>
    </recommendedName>
</protein>
<dbReference type="EMBL" id="VDCV01000016">
    <property type="protein sequence ID" value="KAB5521310.1"/>
    <property type="molecule type" value="Genomic_DNA"/>
</dbReference>
<name>A0A5N5JUV9_9ROSI</name>
<dbReference type="Gene3D" id="3.20.80.10">
    <property type="entry name" value="Regulatory factor, effector binding domain"/>
    <property type="match status" value="1"/>
</dbReference>
<dbReference type="PANTHER" id="PTHR11220:SF25">
    <property type="entry name" value="F3F9.4"/>
    <property type="match status" value="1"/>
</dbReference>
<evidence type="ECO:0000256" key="1">
    <source>
        <dbReference type="ARBA" id="ARBA00009817"/>
    </source>
</evidence>
<reference evidence="4" key="1">
    <citation type="journal article" date="2019" name="Gigascience">
        <title>De novo genome assembly of the endangered Acer yangbiense, a plant species with extremely small populations endemic to Yunnan Province, China.</title>
        <authorList>
            <person name="Yang J."/>
            <person name="Wariss H.M."/>
            <person name="Tao L."/>
            <person name="Zhang R."/>
            <person name="Yun Q."/>
            <person name="Hollingsworth P."/>
            <person name="Dao Z."/>
            <person name="Luo G."/>
            <person name="Guo H."/>
            <person name="Ma Y."/>
            <person name="Sun W."/>
        </authorList>
    </citation>
    <scope>NUCLEOTIDE SEQUENCE [LARGE SCALE GENOMIC DNA]</scope>
    <source>
        <strain evidence="4">cv. br00</strain>
    </source>
</reference>
<comment type="similarity">
    <text evidence="1">Belongs to the HEBP family.</text>
</comment>
<accession>A0A5N5JUV9</accession>